<feature type="compositionally biased region" description="Basic and acidic residues" evidence="1">
    <location>
        <begin position="52"/>
        <end position="61"/>
    </location>
</feature>
<proteinExistence type="predicted"/>
<evidence type="ECO:0000313" key="5">
    <source>
        <dbReference type="Proteomes" id="UP000659061"/>
    </source>
</evidence>
<reference evidence="2" key="2">
    <citation type="submission" date="2020-09" db="EMBL/GenBank/DDBJ databases">
        <title>Novel species in genus Aeromicrobium.</title>
        <authorList>
            <person name="Zhang G."/>
        </authorList>
    </citation>
    <scope>NUCLEOTIDE SEQUENCE</scope>
    <source>
        <strain evidence="2">SSW1-57</strain>
    </source>
</reference>
<protein>
    <submittedName>
        <fullName evidence="2">Uncharacterized protein</fullName>
    </submittedName>
</protein>
<dbReference type="EMBL" id="JACBZN010000001">
    <property type="protein sequence ID" value="NYI38741.1"/>
    <property type="molecule type" value="Genomic_DNA"/>
</dbReference>
<accession>A0A8I0FZS0</accession>
<gene>
    <name evidence="3" type="ORF">BJ975_002116</name>
    <name evidence="2" type="ORF">IDH50_17610</name>
</gene>
<dbReference type="AlphaFoldDB" id="A0A8I0FZS0"/>
<reference evidence="3 4" key="1">
    <citation type="submission" date="2020-07" db="EMBL/GenBank/DDBJ databases">
        <title>Sequencing the genomes of 1000 actinobacteria strains.</title>
        <authorList>
            <person name="Klenk H.-P."/>
        </authorList>
    </citation>
    <scope>NUCLEOTIDE SEQUENCE [LARGE SCALE GENOMIC DNA]</scope>
    <source>
        <strain evidence="3 4">DSM 19087</strain>
    </source>
</reference>
<sequence length="61" mass="6677">MTTDPQDPQERPDEAEQEGTVSESAANPTPPDTDVTTSEDVHDMPQSPTRPDVAEDDRQPD</sequence>
<keyword evidence="4" id="KW-1185">Reference proteome</keyword>
<feature type="region of interest" description="Disordered" evidence="1">
    <location>
        <begin position="1"/>
        <end position="61"/>
    </location>
</feature>
<dbReference type="EMBL" id="JACWMT010000004">
    <property type="protein sequence ID" value="MBD1272066.1"/>
    <property type="molecule type" value="Genomic_DNA"/>
</dbReference>
<dbReference type="Proteomes" id="UP000659061">
    <property type="component" value="Unassembled WGS sequence"/>
</dbReference>
<name>A0A8I0FZS0_9ACTN</name>
<organism evidence="2 5">
    <name type="scientific">Aeromicrobium tamlense</name>
    <dbReference type="NCBI Taxonomy" id="375541"/>
    <lineage>
        <taxon>Bacteria</taxon>
        <taxon>Bacillati</taxon>
        <taxon>Actinomycetota</taxon>
        <taxon>Actinomycetes</taxon>
        <taxon>Propionibacteriales</taxon>
        <taxon>Nocardioidaceae</taxon>
        <taxon>Aeromicrobium</taxon>
    </lineage>
</organism>
<comment type="caution">
    <text evidence="2">The sequence shown here is derived from an EMBL/GenBank/DDBJ whole genome shotgun (WGS) entry which is preliminary data.</text>
</comment>
<evidence type="ECO:0000313" key="4">
    <source>
        <dbReference type="Proteomes" id="UP000587211"/>
    </source>
</evidence>
<dbReference type="RefSeq" id="WP_179425728.1">
    <property type="nucleotide sequence ID" value="NZ_BAAAMP010000016.1"/>
</dbReference>
<evidence type="ECO:0000313" key="2">
    <source>
        <dbReference type="EMBL" id="MBD1272066.1"/>
    </source>
</evidence>
<evidence type="ECO:0000313" key="3">
    <source>
        <dbReference type="EMBL" id="NYI38741.1"/>
    </source>
</evidence>
<dbReference type="Proteomes" id="UP000587211">
    <property type="component" value="Unassembled WGS sequence"/>
</dbReference>
<evidence type="ECO:0000256" key="1">
    <source>
        <dbReference type="SAM" id="MobiDB-lite"/>
    </source>
</evidence>